<name>X6M3F3_RETFI</name>
<feature type="compositionally biased region" description="Low complexity" evidence="1">
    <location>
        <begin position="31"/>
        <end position="46"/>
    </location>
</feature>
<dbReference type="Proteomes" id="UP000023152">
    <property type="component" value="Unassembled WGS sequence"/>
</dbReference>
<dbReference type="AlphaFoldDB" id="X6M3F3"/>
<feature type="compositionally biased region" description="Polar residues" evidence="1">
    <location>
        <begin position="1"/>
        <end position="30"/>
    </location>
</feature>
<feature type="region of interest" description="Disordered" evidence="1">
    <location>
        <begin position="1"/>
        <end position="50"/>
    </location>
</feature>
<comment type="caution">
    <text evidence="2">The sequence shown here is derived from an EMBL/GenBank/DDBJ whole genome shotgun (WGS) entry which is preliminary data.</text>
</comment>
<accession>X6M3F3</accession>
<proteinExistence type="predicted"/>
<reference evidence="2 3" key="1">
    <citation type="journal article" date="2013" name="Curr. Biol.">
        <title>The Genome of the Foraminiferan Reticulomyxa filosa.</title>
        <authorList>
            <person name="Glockner G."/>
            <person name="Hulsmann N."/>
            <person name="Schleicher M."/>
            <person name="Noegel A.A."/>
            <person name="Eichinger L."/>
            <person name="Gallinger C."/>
            <person name="Pawlowski J."/>
            <person name="Sierra R."/>
            <person name="Euteneuer U."/>
            <person name="Pillet L."/>
            <person name="Moustafa A."/>
            <person name="Platzer M."/>
            <person name="Groth M."/>
            <person name="Szafranski K."/>
            <person name="Schliwa M."/>
        </authorList>
    </citation>
    <scope>NUCLEOTIDE SEQUENCE [LARGE SCALE GENOMIC DNA]</scope>
</reference>
<evidence type="ECO:0000256" key="1">
    <source>
        <dbReference type="SAM" id="MobiDB-lite"/>
    </source>
</evidence>
<dbReference type="EMBL" id="ASPP01024983">
    <property type="protein sequence ID" value="ETO08454.1"/>
    <property type="molecule type" value="Genomic_DNA"/>
</dbReference>
<organism evidence="2 3">
    <name type="scientific">Reticulomyxa filosa</name>
    <dbReference type="NCBI Taxonomy" id="46433"/>
    <lineage>
        <taxon>Eukaryota</taxon>
        <taxon>Sar</taxon>
        <taxon>Rhizaria</taxon>
        <taxon>Retaria</taxon>
        <taxon>Foraminifera</taxon>
        <taxon>Monothalamids</taxon>
        <taxon>Reticulomyxidae</taxon>
        <taxon>Reticulomyxa</taxon>
    </lineage>
</organism>
<evidence type="ECO:0000313" key="2">
    <source>
        <dbReference type="EMBL" id="ETO08454.1"/>
    </source>
</evidence>
<evidence type="ECO:0000313" key="3">
    <source>
        <dbReference type="Proteomes" id="UP000023152"/>
    </source>
</evidence>
<sequence length="119" mass="12976">MSISSDDLFGNKNSEITPVSTSSLSEANGDNKNSNNNNNNNNNNSKITNKFMSQLSKTLKLKGAIPLTMMTNPTLGHKLVGYHSGKRRGHREFERIQACSGIESLKVGTGNSNFETTNQ</sequence>
<gene>
    <name evidence="2" type="ORF">RFI_28931</name>
</gene>
<protein>
    <submittedName>
        <fullName evidence="2">Uncharacterized protein</fullName>
    </submittedName>
</protein>
<keyword evidence="3" id="KW-1185">Reference proteome</keyword>